<keyword evidence="1" id="KW-0378">Hydrolase</keyword>
<feature type="non-terminal residue" evidence="3">
    <location>
        <position position="1"/>
    </location>
</feature>
<dbReference type="PANTHER" id="PTHR33308">
    <property type="entry name" value="PEPTIDOGLYCAN HYDROLASE FLGJ"/>
    <property type="match status" value="1"/>
</dbReference>
<dbReference type="Gene3D" id="1.10.530.10">
    <property type="match status" value="1"/>
</dbReference>
<dbReference type="EMBL" id="VULZ01000027">
    <property type="protein sequence ID" value="MSS16157.1"/>
    <property type="molecule type" value="Genomic_DNA"/>
</dbReference>
<dbReference type="RefSeq" id="WP_205839866.1">
    <property type="nucleotide sequence ID" value="NZ_VULZ01000027.1"/>
</dbReference>
<dbReference type="GO" id="GO:0042834">
    <property type="term" value="F:peptidoglycan binding"/>
    <property type="evidence" value="ECO:0007669"/>
    <property type="project" value="InterPro"/>
</dbReference>
<protein>
    <recommendedName>
        <fullName evidence="2">SPOR domain-containing protein</fullName>
    </recommendedName>
</protein>
<dbReference type="GO" id="GO:0004040">
    <property type="term" value="F:amidase activity"/>
    <property type="evidence" value="ECO:0007669"/>
    <property type="project" value="InterPro"/>
</dbReference>
<dbReference type="GO" id="GO:0009253">
    <property type="term" value="P:peptidoglycan catabolic process"/>
    <property type="evidence" value="ECO:0007669"/>
    <property type="project" value="InterPro"/>
</dbReference>
<evidence type="ECO:0000256" key="1">
    <source>
        <dbReference type="ARBA" id="ARBA00022801"/>
    </source>
</evidence>
<dbReference type="PROSITE" id="PS51724">
    <property type="entry name" value="SPOR"/>
    <property type="match status" value="1"/>
</dbReference>
<dbReference type="SUPFAM" id="SSF55846">
    <property type="entry name" value="N-acetylmuramoyl-L-alanine amidase-like"/>
    <property type="match status" value="1"/>
</dbReference>
<reference evidence="3 4" key="1">
    <citation type="submission" date="2019-08" db="EMBL/GenBank/DDBJ databases">
        <title>In-depth cultivation of the pig gut microbiome towards novel bacterial diversity and tailored functional studies.</title>
        <authorList>
            <person name="Wylensek D."/>
            <person name="Hitch T.C.A."/>
            <person name="Clavel T."/>
        </authorList>
    </citation>
    <scope>NUCLEOTIDE SEQUENCE [LARGE SCALE GENOMIC DNA]</scope>
    <source>
        <strain evidence="3 4">Oil+RF-744-WCA-WT-11</strain>
    </source>
</reference>
<dbReference type="GO" id="GO:0008745">
    <property type="term" value="F:N-acetylmuramoyl-L-alanine amidase activity"/>
    <property type="evidence" value="ECO:0007669"/>
    <property type="project" value="InterPro"/>
</dbReference>
<proteinExistence type="predicted"/>
<accession>A0A6L5X961</accession>
<dbReference type="PANTHER" id="PTHR33308:SF9">
    <property type="entry name" value="PEPTIDOGLYCAN HYDROLASE FLGJ"/>
    <property type="match status" value="1"/>
</dbReference>
<dbReference type="InterPro" id="IPR007730">
    <property type="entry name" value="SPOR-like_dom"/>
</dbReference>
<dbReference type="Gene3D" id="3.40.80.10">
    <property type="entry name" value="Peptidoglycan recognition protein-like"/>
    <property type="match status" value="1"/>
</dbReference>
<dbReference type="CDD" id="cd06583">
    <property type="entry name" value="PGRP"/>
    <property type="match status" value="1"/>
</dbReference>
<dbReference type="Proteomes" id="UP000481852">
    <property type="component" value="Unassembled WGS sequence"/>
</dbReference>
<dbReference type="InterPro" id="IPR002901">
    <property type="entry name" value="MGlyc_endo_b_GlcNAc-like_dom"/>
</dbReference>
<gene>
    <name evidence="3" type="ORF">FYJ35_14185</name>
</gene>
<keyword evidence="4" id="KW-1185">Reference proteome</keyword>
<evidence type="ECO:0000313" key="3">
    <source>
        <dbReference type="EMBL" id="MSS16157.1"/>
    </source>
</evidence>
<dbReference type="InterPro" id="IPR051056">
    <property type="entry name" value="Glycosyl_Hydrolase_73"/>
</dbReference>
<dbReference type="SMART" id="SM00047">
    <property type="entry name" value="LYZ2"/>
    <property type="match status" value="1"/>
</dbReference>
<dbReference type="InterPro" id="IPR002502">
    <property type="entry name" value="Amidase_domain"/>
</dbReference>
<dbReference type="Pfam" id="PF01832">
    <property type="entry name" value="Glucosaminidase"/>
    <property type="match status" value="1"/>
</dbReference>
<name>A0A6L5X961_9FIRM</name>
<evidence type="ECO:0000313" key="4">
    <source>
        <dbReference type="Proteomes" id="UP000481852"/>
    </source>
</evidence>
<comment type="caution">
    <text evidence="3">The sequence shown here is derived from an EMBL/GenBank/DDBJ whole genome shotgun (WGS) entry which is preliminary data.</text>
</comment>
<dbReference type="Gene3D" id="4.10.80.30">
    <property type="entry name" value="DNA polymerase, domain 6"/>
    <property type="match status" value="1"/>
</dbReference>
<sequence length="471" mass="52828">RQMNPCKSQSEYLQQIIDPARRVCKRYGYLPSVLIAQSCLENGYGMAADCYPLIAVNNMVGQKSELLNKSWVDIGLSVWPGKSITKNTPEQYGNRIVRINDQFRQFNSIEQSFADFLLFLTYASNAGAGGEPKYGGEVLALKDPETLIRAVASRGYATGKTYPTSVMRIVREHNLTQYDDLTTVAPTDQVPAALKKEEKVTELDIHKNPLGLRTHNTSQRIGKIEYICIHYVGALGDAKDNIDYYNQKIVDDASADFYCGHNGDIWQYNVNPLARYSWAVGGDRQTQYGGAYYRKCKNANSVSIEMCVKSRTGKAPSRPNDPAWYITDATLQACIKLTKYLMHLYNIPADHVIRHYDVNGKLCPGVVGWNAPSGSEAEWLSFKAAIRDEKQTAKPASPAKVYRVRVGIFRTQKYMERLQAAIKKKTGLATFTEKESDGMHIYCGSFSEKANAEQRIQILKDSGFDAVIVER</sequence>
<dbReference type="AlphaFoldDB" id="A0A6L5X961"/>
<dbReference type="InterPro" id="IPR036505">
    <property type="entry name" value="Amidase/PGRP_sf"/>
</dbReference>
<organism evidence="3 4">
    <name type="scientific">Porcincola intestinalis</name>
    <dbReference type="NCBI Taxonomy" id="2606632"/>
    <lineage>
        <taxon>Bacteria</taxon>
        <taxon>Bacillati</taxon>
        <taxon>Bacillota</taxon>
        <taxon>Clostridia</taxon>
        <taxon>Lachnospirales</taxon>
        <taxon>Lachnospiraceae</taxon>
        <taxon>Porcincola</taxon>
    </lineage>
</organism>
<feature type="domain" description="SPOR" evidence="2">
    <location>
        <begin position="396"/>
        <end position="471"/>
    </location>
</feature>
<evidence type="ECO:0000259" key="2">
    <source>
        <dbReference type="PROSITE" id="PS51724"/>
    </source>
</evidence>
<dbReference type="SMART" id="SM00644">
    <property type="entry name" value="Ami_2"/>
    <property type="match status" value="1"/>
</dbReference>
<dbReference type="Pfam" id="PF01510">
    <property type="entry name" value="Amidase_2"/>
    <property type="match status" value="1"/>
</dbReference>